<dbReference type="RefSeq" id="WP_323259347.1">
    <property type="nucleotide sequence ID" value="NZ_JAYGIE010000004.1"/>
</dbReference>
<sequence>MLKNKFMKMFKSPSPELITRFSSLCLSLVLMLSVFFGNPIYAQASVTNSIQLTENGAIFVGLVADAVVEPEATAETPEAKAAAKLEAKKAKAAAKLEAKKLKEAADLEAAEAKALEKAAKKAAKLEAKKAKEAAKLEAKKAKEAEKEAAEEVAEEKLKETEETVTEPSTDSPLESEPTVSP</sequence>
<evidence type="ECO:0000313" key="2">
    <source>
        <dbReference type="EMBL" id="MEA5476332.1"/>
    </source>
</evidence>
<feature type="region of interest" description="Disordered" evidence="1">
    <location>
        <begin position="134"/>
        <end position="181"/>
    </location>
</feature>
<organism evidence="2 3">
    <name type="scientific">Pseudanabaena galeata UHCC 0370</name>
    <dbReference type="NCBI Taxonomy" id="3110310"/>
    <lineage>
        <taxon>Bacteria</taxon>
        <taxon>Bacillati</taxon>
        <taxon>Cyanobacteriota</taxon>
        <taxon>Cyanophyceae</taxon>
        <taxon>Pseudanabaenales</taxon>
        <taxon>Pseudanabaenaceae</taxon>
        <taxon>Pseudanabaena</taxon>
    </lineage>
</organism>
<accession>A0ABU5TDH8</accession>
<protein>
    <submittedName>
        <fullName evidence="2">Uncharacterized protein</fullName>
    </submittedName>
</protein>
<gene>
    <name evidence="2" type="ORF">VB774_01750</name>
</gene>
<keyword evidence="3" id="KW-1185">Reference proteome</keyword>
<feature type="compositionally biased region" description="Polar residues" evidence="1">
    <location>
        <begin position="167"/>
        <end position="181"/>
    </location>
</feature>
<dbReference type="Proteomes" id="UP001301388">
    <property type="component" value="Unassembled WGS sequence"/>
</dbReference>
<feature type="compositionally biased region" description="Basic and acidic residues" evidence="1">
    <location>
        <begin position="134"/>
        <end position="161"/>
    </location>
</feature>
<name>A0ABU5TDH8_9CYAN</name>
<comment type="caution">
    <text evidence="2">The sequence shown here is derived from an EMBL/GenBank/DDBJ whole genome shotgun (WGS) entry which is preliminary data.</text>
</comment>
<evidence type="ECO:0000313" key="3">
    <source>
        <dbReference type="Proteomes" id="UP001301388"/>
    </source>
</evidence>
<dbReference type="EMBL" id="JAYGIE010000004">
    <property type="protein sequence ID" value="MEA5476332.1"/>
    <property type="molecule type" value="Genomic_DNA"/>
</dbReference>
<reference evidence="2 3" key="1">
    <citation type="submission" date="2023-12" db="EMBL/GenBank/DDBJ databases">
        <title>Baltic Sea Cyanobacteria.</title>
        <authorList>
            <person name="Delbaje E."/>
            <person name="Fewer D.P."/>
            <person name="Shishido T.K."/>
        </authorList>
    </citation>
    <scope>NUCLEOTIDE SEQUENCE [LARGE SCALE GENOMIC DNA]</scope>
    <source>
        <strain evidence="2 3">UHCC 0370</strain>
    </source>
</reference>
<evidence type="ECO:0000256" key="1">
    <source>
        <dbReference type="SAM" id="MobiDB-lite"/>
    </source>
</evidence>
<proteinExistence type="predicted"/>